<feature type="region of interest" description="Disordered" evidence="1">
    <location>
        <begin position="562"/>
        <end position="586"/>
    </location>
</feature>
<comment type="caution">
    <text evidence="3">The sequence shown here is derived from an EMBL/GenBank/DDBJ whole genome shotgun (WGS) entry which is preliminary data.</text>
</comment>
<feature type="region of interest" description="Disordered" evidence="1">
    <location>
        <begin position="1563"/>
        <end position="1755"/>
    </location>
</feature>
<protein>
    <recommendedName>
        <fullName evidence="2">GYF domain-containing protein</fullName>
    </recommendedName>
</protein>
<dbReference type="PANTHER" id="PTHR47471:SF1">
    <property type="entry name" value="PROTEIN ESSENTIAL FOR POTEXVIRUS ACCUMULATION 1"/>
    <property type="match status" value="1"/>
</dbReference>
<dbReference type="EMBL" id="QPKB01000001">
    <property type="protein sequence ID" value="RWR72357.1"/>
    <property type="molecule type" value="Genomic_DNA"/>
</dbReference>
<feature type="compositionally biased region" description="Polar residues" evidence="1">
    <location>
        <begin position="1272"/>
        <end position="1289"/>
    </location>
</feature>
<feature type="compositionally biased region" description="Polar residues" evidence="1">
    <location>
        <begin position="1629"/>
        <end position="1639"/>
    </location>
</feature>
<feature type="region of interest" description="Disordered" evidence="1">
    <location>
        <begin position="1490"/>
        <end position="1550"/>
    </location>
</feature>
<feature type="region of interest" description="Disordered" evidence="1">
    <location>
        <begin position="471"/>
        <end position="544"/>
    </location>
</feature>
<feature type="compositionally biased region" description="Low complexity" evidence="1">
    <location>
        <begin position="1647"/>
        <end position="1670"/>
    </location>
</feature>
<dbReference type="InterPro" id="IPR035445">
    <property type="entry name" value="GYF-like_dom_sf"/>
</dbReference>
<dbReference type="OrthoDB" id="6415790at2759"/>
<feature type="compositionally biased region" description="Polar residues" evidence="1">
    <location>
        <begin position="386"/>
        <end position="395"/>
    </location>
</feature>
<feature type="region of interest" description="Disordered" evidence="1">
    <location>
        <begin position="1358"/>
        <end position="1388"/>
    </location>
</feature>
<feature type="compositionally biased region" description="Polar residues" evidence="1">
    <location>
        <begin position="1736"/>
        <end position="1747"/>
    </location>
</feature>
<feature type="compositionally biased region" description="Basic and acidic residues" evidence="1">
    <location>
        <begin position="141"/>
        <end position="205"/>
    </location>
</feature>
<feature type="compositionally biased region" description="Basic and acidic residues" evidence="1">
    <location>
        <begin position="1"/>
        <end position="11"/>
    </location>
</feature>
<feature type="compositionally biased region" description="Basic and acidic residues" evidence="1">
    <location>
        <begin position="75"/>
        <end position="86"/>
    </location>
</feature>
<feature type="compositionally biased region" description="Polar residues" evidence="1">
    <location>
        <begin position="1499"/>
        <end position="1514"/>
    </location>
</feature>
<feature type="region of interest" description="Disordered" evidence="1">
    <location>
        <begin position="263"/>
        <end position="292"/>
    </location>
</feature>
<evidence type="ECO:0000259" key="2">
    <source>
        <dbReference type="PROSITE" id="PS50829"/>
    </source>
</evidence>
<dbReference type="SMART" id="SM00444">
    <property type="entry name" value="GYF"/>
    <property type="match status" value="1"/>
</dbReference>
<feature type="region of interest" description="Disordered" evidence="1">
    <location>
        <begin position="1258"/>
        <end position="1289"/>
    </location>
</feature>
<reference evidence="3 4" key="1">
    <citation type="journal article" date="2019" name="Nat. Plants">
        <title>Stout camphor tree genome fills gaps in understanding of flowering plant genome evolution.</title>
        <authorList>
            <person name="Chaw S.M."/>
            <person name="Liu Y.C."/>
            <person name="Wu Y.W."/>
            <person name="Wang H.Y."/>
            <person name="Lin C.I."/>
            <person name="Wu C.S."/>
            <person name="Ke H.M."/>
            <person name="Chang L.Y."/>
            <person name="Hsu C.Y."/>
            <person name="Yang H.T."/>
            <person name="Sudianto E."/>
            <person name="Hsu M.H."/>
            <person name="Wu K.P."/>
            <person name="Wang L.N."/>
            <person name="Leebens-Mack J.H."/>
            <person name="Tsai I.J."/>
        </authorList>
    </citation>
    <scope>NUCLEOTIDE SEQUENCE [LARGE SCALE GENOMIC DNA]</scope>
    <source>
        <strain evidence="4">cv. Chaw 1501</strain>
        <tissue evidence="3">Young leaves</tissue>
    </source>
</reference>
<evidence type="ECO:0000256" key="1">
    <source>
        <dbReference type="SAM" id="MobiDB-lite"/>
    </source>
</evidence>
<feature type="compositionally biased region" description="Basic residues" evidence="1">
    <location>
        <begin position="1874"/>
        <end position="1884"/>
    </location>
</feature>
<dbReference type="Pfam" id="PF02213">
    <property type="entry name" value="GYF"/>
    <property type="match status" value="1"/>
</dbReference>
<dbReference type="Proteomes" id="UP000283530">
    <property type="component" value="Unassembled WGS sequence"/>
</dbReference>
<feature type="region of interest" description="Disordered" evidence="1">
    <location>
        <begin position="1"/>
        <end position="249"/>
    </location>
</feature>
<feature type="compositionally biased region" description="Basic and acidic residues" evidence="1">
    <location>
        <begin position="94"/>
        <end position="134"/>
    </location>
</feature>
<feature type="region of interest" description="Disordered" evidence="1">
    <location>
        <begin position="854"/>
        <end position="879"/>
    </location>
</feature>
<gene>
    <name evidence="3" type="ORF">CKAN_00057200</name>
</gene>
<accession>A0A443N1F7</accession>
<dbReference type="CDD" id="cd00072">
    <property type="entry name" value="GYF"/>
    <property type="match status" value="1"/>
</dbReference>
<feature type="compositionally biased region" description="Basic and acidic residues" evidence="1">
    <location>
        <begin position="532"/>
        <end position="542"/>
    </location>
</feature>
<feature type="region of interest" description="Disordered" evidence="1">
    <location>
        <begin position="797"/>
        <end position="823"/>
    </location>
</feature>
<feature type="compositionally biased region" description="Basic and acidic residues" evidence="1">
    <location>
        <begin position="402"/>
        <end position="421"/>
    </location>
</feature>
<organism evidence="3 4">
    <name type="scientific">Cinnamomum micranthum f. kanehirae</name>
    <dbReference type="NCBI Taxonomy" id="337451"/>
    <lineage>
        <taxon>Eukaryota</taxon>
        <taxon>Viridiplantae</taxon>
        <taxon>Streptophyta</taxon>
        <taxon>Embryophyta</taxon>
        <taxon>Tracheophyta</taxon>
        <taxon>Spermatophyta</taxon>
        <taxon>Magnoliopsida</taxon>
        <taxon>Magnoliidae</taxon>
        <taxon>Laurales</taxon>
        <taxon>Lauraceae</taxon>
        <taxon>Cinnamomum</taxon>
    </lineage>
</organism>
<dbReference type="PROSITE" id="PS50829">
    <property type="entry name" value="GYF"/>
    <property type="match status" value="1"/>
</dbReference>
<feature type="compositionally biased region" description="Polar residues" evidence="1">
    <location>
        <begin position="807"/>
        <end position="821"/>
    </location>
</feature>
<feature type="compositionally biased region" description="Polar residues" evidence="1">
    <location>
        <begin position="278"/>
        <end position="292"/>
    </location>
</feature>
<feature type="compositionally biased region" description="Basic and acidic residues" evidence="1">
    <location>
        <begin position="1563"/>
        <end position="1577"/>
    </location>
</feature>
<sequence>MAERTNADSRPHLSLSAPPQISKEMLGPDGSIPLSPQWLLPKPGENKSGMEPQMSPHPNHAGRADAVKASGNGGDTHDPEKRKDIFRPSFPDVEGGRRDRWRDEERDTGSAIRRDRWREADKEIGDTRKMERWTDSSSMRHTSEARRVPSERWNESGNREGGYDQRRESKWNTRWGPDDKEPERESRREKWLDSGRDSEGLRDKGAPLLSNHGKEMDREGDHYSRLRRSNSSVSRGRAEPPHHQTLTPNKQVSMFGFGRGRGENATSTFSAGRGRISSIGNTTNKNPSHSSLDALSDKADNIQGDSSILRYNRTKLLDVYRTIDMRTYVIPLDGLTEVPSLTQMEPLEPLALFAPTPEEFVILQGIDKGDIVSSGAPQASKDGSVGRNSTDATQLRRTKLGGSKEDLSSGVDDYKDEGNIKGDRFDYSESVSYEKHVYPYGPDSKVEATRDKHSYLDNKFNVEDFRTENAPLKKVNQEAGSREVDIQESSAHRSTSWRSESLVEQSQRSLQNWQDSSTDLRSRPSDLGWSHPQKDHAIEWDNRGPALSSSYKDESNWHSGREFHSDINQDSTVKRQSSEFLDGEREPSLRLGRADSFISREKVNDRKLLPHPSPEDLTLCYKDPQGEIQGPFSGSDMIGWFEAGYFGIDLEVRLATASPDTPFSSLGDVMPHLKMKARPPPGFGAPKQSDTSEASSRVKFSSLGKAHSDLTEVDLRRSEQRNRLESSTEAENRFLESLMSANMINSPPEAFPFLEGYAGNNSGNIPPVGFESGGELNYLLAQRISLARQRSLPNPLPYWPGRDAAPSGSQAEISPGSSIPQSKLLPSVVENSHQTPLSSQHVNLRSILQAAADQSSPTTWSNLSDRSLSKTNPGGVDIIQDKMDTHHNQHFSPPAGYGIQQQRLQSQLPPSLSHMVTTPLDHISGIVTPEKLLSSGISQDPQMLSILQQQYLLSQLQLHPQSPVPAQLSVLDKILLLKQQQQKQEQQQHQQLLLQQQHHLLSQVLSENPIQQHFMESSYGHLQTAIPAGNTSLDQLGLRQHLEAFQMNSQMPHAIPLSRDSHVNEPAPSLQDDQRSYLVNSASQISQDVSQTVGSSSSAIGLPNQVIENSAHQESWAAILPRQFENIQDKHNLPIPAVTDYSLSSEVVEKSSDELVLGKSVLVPDKYEDKVQDHEAQNTAEIAETVPVGSFETTFETTNFVPTLHSASSAGTGMNNTSLPVKDGDLKVSSGGGIEKLDVQREVHGGLPEVVEVKNVDTKKSLEKKSRRQKNSKVQSSSDQGKGTSKTVLLQQSKVDFEAEWRNIDDAQTEMNVGTEIPYGTHYADTGYIKSGTSVAEATCPQPVLNLISTSISENINETQEGTDDSREVGSRSLQSTHAASGHRAWKPATGLKAKSLLEIQQEEQRRAQTEMAVPEVPAVVNPTNSSSTTPWTGVIASSESKTTKNIHKDTGNTQFVLGNSEDTANLRSKKSQLHDLLAEEVLAKANERASDVPAGTDKGSTMSPLPVMTTQPDVSIMDDDDFVEAKETKKSRKKAAKAKGAGVKASPPVASVDLLAAAVPIEKSKSSRQMQHEKEVLPIPSSGPSLGDFVLWKGEQPSAVPAPAWSTDSGKLLKPTSLRDIQKEQQKKATSTHQQTPVVTPPKVQSSRAPSSAPRGSGSSWLLSGTSPSKVTASPLHMSSHASTQSKSKVEDDLFWGPLDQSKQESKQSDFPSLANPNSRGSKGTPAKGVVGGSFSRQKSLSSSPASYKGRRDAMTKHTEAMDFRDWCESESVRLTGTRDTSFLEFCLKQSTSEAEMLLTENLGSFDPDHEFIDKFLNYKELLSSDVIEIAFQSQNERKITGFAINDASTDSMGARDVDPDASVGLDGSTKGGAKKKGKKGKKVSPSVLGFSVVSNRIMMGEIQNAED</sequence>
<feature type="compositionally biased region" description="Polar residues" evidence="1">
    <location>
        <begin position="688"/>
        <end position="699"/>
    </location>
</feature>
<dbReference type="PANTHER" id="PTHR47471">
    <property type="entry name" value="GYF DOMAIN-CONTAINING PROTEIN"/>
    <property type="match status" value="1"/>
</dbReference>
<dbReference type="STRING" id="337451.A0A443N1F7"/>
<feature type="compositionally biased region" description="Polar residues" evidence="1">
    <location>
        <begin position="854"/>
        <end position="872"/>
    </location>
</feature>
<dbReference type="SUPFAM" id="SSF55277">
    <property type="entry name" value="GYF domain"/>
    <property type="match status" value="1"/>
</dbReference>
<evidence type="ECO:0000313" key="4">
    <source>
        <dbReference type="Proteomes" id="UP000283530"/>
    </source>
</evidence>
<feature type="compositionally biased region" description="Basic and acidic residues" evidence="1">
    <location>
        <begin position="212"/>
        <end position="224"/>
    </location>
</feature>
<dbReference type="Gene3D" id="3.30.1490.40">
    <property type="match status" value="1"/>
</dbReference>
<feature type="region of interest" description="Disordered" evidence="1">
    <location>
        <begin position="373"/>
        <end position="421"/>
    </location>
</feature>
<feature type="domain" description="GYF" evidence="2">
    <location>
        <begin position="616"/>
        <end position="667"/>
    </location>
</feature>
<keyword evidence="4" id="KW-1185">Reference proteome</keyword>
<evidence type="ECO:0000313" key="3">
    <source>
        <dbReference type="EMBL" id="RWR72357.1"/>
    </source>
</evidence>
<feature type="region of interest" description="Disordered" evidence="1">
    <location>
        <begin position="1852"/>
        <end position="1886"/>
    </location>
</feature>
<feature type="compositionally biased region" description="Polar residues" evidence="1">
    <location>
        <begin position="1710"/>
        <end position="1723"/>
    </location>
</feature>
<proteinExistence type="predicted"/>
<name>A0A443N1F7_9MAGN</name>
<feature type="compositionally biased region" description="Polar residues" evidence="1">
    <location>
        <begin position="487"/>
        <end position="517"/>
    </location>
</feature>
<dbReference type="InterPro" id="IPR003169">
    <property type="entry name" value="GYF"/>
</dbReference>
<feature type="region of interest" description="Disordered" evidence="1">
    <location>
        <begin position="678"/>
        <end position="701"/>
    </location>
</feature>